<dbReference type="AlphaFoldDB" id="A0AAV4DM66"/>
<gene>
    <name evidence="1" type="ORF">PoB_007164000</name>
</gene>
<proteinExistence type="predicted"/>
<accession>A0AAV4DM66</accession>
<dbReference type="Proteomes" id="UP000735302">
    <property type="component" value="Unassembled WGS sequence"/>
</dbReference>
<evidence type="ECO:0000313" key="1">
    <source>
        <dbReference type="EMBL" id="GFO45135.1"/>
    </source>
</evidence>
<organism evidence="1 2">
    <name type="scientific">Plakobranchus ocellatus</name>
    <dbReference type="NCBI Taxonomy" id="259542"/>
    <lineage>
        <taxon>Eukaryota</taxon>
        <taxon>Metazoa</taxon>
        <taxon>Spiralia</taxon>
        <taxon>Lophotrochozoa</taxon>
        <taxon>Mollusca</taxon>
        <taxon>Gastropoda</taxon>
        <taxon>Heterobranchia</taxon>
        <taxon>Euthyneura</taxon>
        <taxon>Panpulmonata</taxon>
        <taxon>Sacoglossa</taxon>
        <taxon>Placobranchoidea</taxon>
        <taxon>Plakobranchidae</taxon>
        <taxon>Plakobranchus</taxon>
    </lineage>
</organism>
<dbReference type="EMBL" id="BLXT01008013">
    <property type="protein sequence ID" value="GFO45135.1"/>
    <property type="molecule type" value="Genomic_DNA"/>
</dbReference>
<evidence type="ECO:0000313" key="2">
    <source>
        <dbReference type="Proteomes" id="UP000735302"/>
    </source>
</evidence>
<keyword evidence="2" id="KW-1185">Reference proteome</keyword>
<name>A0AAV4DM66_9GAST</name>
<sequence>MIPDLLEFKLTVVVENKKTLCTPFVTKAFKNGIHVLLGTLLKPNSGLDFFSQFHQAVYASVNYVLPVVGPSPMVSVTPVHKLTAVFQFDVKDAAAVAEQSGSTIFCSITDKYKTSQLYCKLFDRPSESECPAADIHLLDRKHN</sequence>
<comment type="caution">
    <text evidence="1">The sequence shown here is derived from an EMBL/GenBank/DDBJ whole genome shotgun (WGS) entry which is preliminary data.</text>
</comment>
<reference evidence="1 2" key="1">
    <citation type="journal article" date="2021" name="Elife">
        <title>Chloroplast acquisition without the gene transfer in kleptoplastic sea slugs, Plakobranchus ocellatus.</title>
        <authorList>
            <person name="Maeda T."/>
            <person name="Takahashi S."/>
            <person name="Yoshida T."/>
            <person name="Shimamura S."/>
            <person name="Takaki Y."/>
            <person name="Nagai Y."/>
            <person name="Toyoda A."/>
            <person name="Suzuki Y."/>
            <person name="Arimoto A."/>
            <person name="Ishii H."/>
            <person name="Satoh N."/>
            <person name="Nishiyama T."/>
            <person name="Hasebe M."/>
            <person name="Maruyama T."/>
            <person name="Minagawa J."/>
            <person name="Obokata J."/>
            <person name="Shigenobu S."/>
        </authorList>
    </citation>
    <scope>NUCLEOTIDE SEQUENCE [LARGE SCALE GENOMIC DNA]</scope>
</reference>
<protein>
    <submittedName>
        <fullName evidence="1">Polyphosphoinositide phosphatase</fullName>
    </submittedName>
</protein>